<name>A0AAJ5C006_9SPHI</name>
<protein>
    <recommendedName>
        <fullName evidence="4">Lipoprotein</fullName>
    </recommendedName>
</protein>
<organism evidence="2 3">
    <name type="scientific">Sphingobacterium mizutaii</name>
    <dbReference type="NCBI Taxonomy" id="1010"/>
    <lineage>
        <taxon>Bacteria</taxon>
        <taxon>Pseudomonadati</taxon>
        <taxon>Bacteroidota</taxon>
        <taxon>Sphingobacteriia</taxon>
        <taxon>Sphingobacteriales</taxon>
        <taxon>Sphingobacteriaceae</taxon>
        <taxon>Sphingobacterium</taxon>
    </lineage>
</organism>
<dbReference type="AlphaFoldDB" id="A0AAJ5C006"/>
<feature type="signal peptide" evidence="1">
    <location>
        <begin position="1"/>
        <end position="20"/>
    </location>
</feature>
<feature type="chain" id="PRO_5042507509" description="Lipoprotein" evidence="1">
    <location>
        <begin position="21"/>
        <end position="311"/>
    </location>
</feature>
<proteinExistence type="predicted"/>
<gene>
    <name evidence="2" type="ORF">SAMEA4412673_01504</name>
</gene>
<dbReference type="EMBL" id="LT906468">
    <property type="protein sequence ID" value="SNV48201.1"/>
    <property type="molecule type" value="Genomic_DNA"/>
</dbReference>
<dbReference type="RefSeq" id="WP_093095418.1">
    <property type="nucleotide sequence ID" value="NZ_FNGK01000001.1"/>
</dbReference>
<evidence type="ECO:0000256" key="1">
    <source>
        <dbReference type="SAM" id="SignalP"/>
    </source>
</evidence>
<accession>A0AAJ5C006</accession>
<evidence type="ECO:0000313" key="2">
    <source>
        <dbReference type="EMBL" id="SNV48201.1"/>
    </source>
</evidence>
<dbReference type="PROSITE" id="PS51257">
    <property type="entry name" value="PROKAR_LIPOPROTEIN"/>
    <property type="match status" value="1"/>
</dbReference>
<evidence type="ECO:0000313" key="3">
    <source>
        <dbReference type="Proteomes" id="UP000215355"/>
    </source>
</evidence>
<sequence>MKQFTHLLFALLLISFFSCSKDDLTSTDPSSTSIDFEGEGGVKNISFTNKDWKITKVVNQDNNQTIFGNIYSFDGNLIQENKILELDSFGSLEAIWSDKGFIIKHETETSVVIQLKENFTNKNFHFIIFLESGNDTKEIAINQKPSQGYTIKNIKYTIENNDNDSIFVEKGSTHSFNINSTTQQGFSFDPFINSFELSQFKSNSESAFPWKLTDSISIEIPAQIIDNKVFTNDATSFYSNSLIQKHSKFKGQITEVAIPQGQSKFIVELEYRKRQVSYILHLVNNRTNEDKIITGKWIETAPTGNYKIEWQ</sequence>
<evidence type="ECO:0008006" key="4">
    <source>
        <dbReference type="Google" id="ProtNLM"/>
    </source>
</evidence>
<keyword evidence="1" id="KW-0732">Signal</keyword>
<dbReference type="KEGG" id="smiz:4412673_01504"/>
<reference evidence="2 3" key="1">
    <citation type="submission" date="2017-06" db="EMBL/GenBank/DDBJ databases">
        <authorList>
            <consortium name="Pathogen Informatics"/>
        </authorList>
    </citation>
    <scope>NUCLEOTIDE SEQUENCE [LARGE SCALE GENOMIC DNA]</scope>
    <source>
        <strain evidence="2 3">NCTC12149</strain>
    </source>
</reference>
<dbReference type="Proteomes" id="UP000215355">
    <property type="component" value="Chromosome 1"/>
</dbReference>